<dbReference type="EMBL" id="CP003563">
    <property type="protein sequence ID" value="AFL53351.1"/>
    <property type="molecule type" value="Genomic_DNA"/>
</dbReference>
<reference evidence="1 2" key="1">
    <citation type="journal article" date="2012" name="J. Bacteriol.">
        <title>Complete genome sequence of the broad-host-range strain Sinorhizobium fredii USDA257.</title>
        <authorList>
            <person name="Schuldes J."/>
            <person name="Rodriguez Orbegoso M."/>
            <person name="Schmeisser C."/>
            <person name="Krishnan H.B."/>
            <person name="Daniel R."/>
            <person name="Streit W.R."/>
        </authorList>
    </citation>
    <scope>NUCLEOTIDE SEQUENCE [LARGE SCALE GENOMIC DNA]</scope>
    <source>
        <strain evidence="1 2">USDA 257</strain>
    </source>
</reference>
<organism evidence="1 2">
    <name type="scientific">Sinorhizobium fredii (strain USDA 257)</name>
    <dbReference type="NCBI Taxonomy" id="1185652"/>
    <lineage>
        <taxon>Bacteria</taxon>
        <taxon>Pseudomonadati</taxon>
        <taxon>Pseudomonadota</taxon>
        <taxon>Alphaproteobacteria</taxon>
        <taxon>Hyphomicrobiales</taxon>
        <taxon>Rhizobiaceae</taxon>
        <taxon>Sinorhizobium/Ensifer group</taxon>
        <taxon>Sinorhizobium</taxon>
    </lineage>
</organism>
<dbReference type="PATRIC" id="fig|1185652.3.peg.4994"/>
<evidence type="ECO:0000313" key="1">
    <source>
        <dbReference type="EMBL" id="AFL53351.1"/>
    </source>
</evidence>
<sequence length="143" mass="16440">MRFENHILPHKMGEIFSRVKVAYWKDEISQQAQETLEAVRQSPDELAYEDWAEHLSVGDWVLDFQVMSQGRKSHGVWQITKEHGNLSVAKPMARNRIEFDGNLLEFSEADYNAFESAAGRLIASHPNSDGRNVIIEFRDVILP</sequence>
<dbReference type="STRING" id="1185652.USDA257_c48160"/>
<name>I3XBU5_SINF2</name>
<dbReference type="HOGENOM" id="CLU_1804905_0_0_5"/>
<evidence type="ECO:0000313" key="2">
    <source>
        <dbReference type="Proteomes" id="UP000006180"/>
    </source>
</evidence>
<dbReference type="Proteomes" id="UP000006180">
    <property type="component" value="Chromosome"/>
</dbReference>
<gene>
    <name evidence="1" type="ORF">USDA257_c48160</name>
</gene>
<dbReference type="KEGG" id="sfd:USDA257_c48160"/>
<accession>I3XBU5</accession>
<dbReference type="AlphaFoldDB" id="I3XBU5"/>
<proteinExistence type="predicted"/>
<protein>
    <submittedName>
        <fullName evidence="1">Uncharacterized protein</fullName>
    </submittedName>
</protein>
<dbReference type="RefSeq" id="WP_014765474.1">
    <property type="nucleotide sequence ID" value="NC_018000.1"/>
</dbReference>